<proteinExistence type="predicted"/>
<dbReference type="RefSeq" id="WP_133228361.1">
    <property type="nucleotide sequence ID" value="NZ_SOZE01000005.1"/>
</dbReference>
<dbReference type="AlphaFoldDB" id="A0A4Y8SJR1"/>
<dbReference type="InterPro" id="IPR036525">
    <property type="entry name" value="Tubulin/FtsZ_GTPase_sf"/>
</dbReference>
<keyword evidence="2" id="KW-1185">Reference proteome</keyword>
<evidence type="ECO:0000313" key="1">
    <source>
        <dbReference type="EMBL" id="TFF38767.1"/>
    </source>
</evidence>
<name>A0A4Y8SJR1_9SPHI</name>
<organism evidence="1 2">
    <name type="scientific">Mucilaginibacter psychrotolerans</name>
    <dbReference type="NCBI Taxonomy" id="1524096"/>
    <lineage>
        <taxon>Bacteria</taxon>
        <taxon>Pseudomonadati</taxon>
        <taxon>Bacteroidota</taxon>
        <taxon>Sphingobacteriia</taxon>
        <taxon>Sphingobacteriales</taxon>
        <taxon>Sphingobacteriaceae</taxon>
        <taxon>Mucilaginibacter</taxon>
    </lineage>
</organism>
<dbReference type="EMBL" id="SOZE01000005">
    <property type="protein sequence ID" value="TFF38767.1"/>
    <property type="molecule type" value="Genomic_DNA"/>
</dbReference>
<reference evidence="1 2" key="1">
    <citation type="journal article" date="2017" name="Int. J. Syst. Evol. Microbiol.">
        <title>Mucilaginibacterpsychrotolerans sp. nov., isolated from peatlands.</title>
        <authorList>
            <person name="Deng Y."/>
            <person name="Shen L."/>
            <person name="Xu B."/>
            <person name="Liu Y."/>
            <person name="Gu Z."/>
            <person name="Liu H."/>
            <person name="Zhou Y."/>
        </authorList>
    </citation>
    <scope>NUCLEOTIDE SEQUENCE [LARGE SCALE GENOMIC DNA]</scope>
    <source>
        <strain evidence="1 2">NH7-4</strain>
    </source>
</reference>
<evidence type="ECO:0000313" key="2">
    <source>
        <dbReference type="Proteomes" id="UP000297540"/>
    </source>
</evidence>
<dbReference type="SUPFAM" id="SSF52490">
    <property type="entry name" value="Tubulin nucleotide-binding domain-like"/>
    <property type="match status" value="1"/>
</dbReference>
<sequence length="222" mass="24689">MKRRDFFNTTTLALTGSLVWPFTTKPKPPGAKVCLIGVGTSACRIAAKICGNLRFSVNYHGIDSTNNVNSEGNITCWYESQITSRFLPDQSRLEEQLAADWNHNIARPYFQSQPSYITGDIILLANMGGKTGSHAACMLAQYLDKIPGNRVRVVASMPYGFTWHPTGTNLAAKCVNVIREAGVPVTVLYFPEIFKNTNLFLKECYHKMDEILIENMSAMLGE</sequence>
<comment type="caution">
    <text evidence="1">The sequence shown here is derived from an EMBL/GenBank/DDBJ whole genome shotgun (WGS) entry which is preliminary data.</text>
</comment>
<dbReference type="Gene3D" id="3.40.50.1440">
    <property type="entry name" value="Tubulin/FtsZ, GTPase domain"/>
    <property type="match status" value="1"/>
</dbReference>
<accession>A0A4Y8SJR1</accession>
<dbReference type="Proteomes" id="UP000297540">
    <property type="component" value="Unassembled WGS sequence"/>
</dbReference>
<gene>
    <name evidence="1" type="ORF">E2R66_07105</name>
</gene>
<protein>
    <submittedName>
        <fullName evidence="1">Uncharacterized protein</fullName>
    </submittedName>
</protein>